<dbReference type="EMBL" id="LAZR01057720">
    <property type="protein sequence ID" value="KKK71471.1"/>
    <property type="molecule type" value="Genomic_DNA"/>
</dbReference>
<keyword evidence="1" id="KW-0812">Transmembrane</keyword>
<feature type="transmembrane region" description="Helical" evidence="1">
    <location>
        <begin position="97"/>
        <end position="115"/>
    </location>
</feature>
<keyword evidence="1" id="KW-1133">Transmembrane helix</keyword>
<name>A0A0F9AH42_9ZZZZ</name>
<sequence>MLPKSVTKADLLVLKKIVIKDLEKIQHKVNLLPDKSFLIEQYSIKSHKHPEAVHKHEELAKKDHRHEDMAAKIYVDAKFKTLFKRIKKIKDNQRSKVTVGQAFLFTVGLAFLFMGLSGISIHRASTVIGIIIFIASFLV</sequence>
<keyword evidence="1" id="KW-0472">Membrane</keyword>
<gene>
    <name evidence="2" type="ORF">LCGC14_2913580</name>
</gene>
<evidence type="ECO:0000313" key="2">
    <source>
        <dbReference type="EMBL" id="KKK71471.1"/>
    </source>
</evidence>
<comment type="caution">
    <text evidence="2">The sequence shown here is derived from an EMBL/GenBank/DDBJ whole genome shotgun (WGS) entry which is preliminary data.</text>
</comment>
<feature type="transmembrane region" description="Helical" evidence="1">
    <location>
        <begin position="121"/>
        <end position="138"/>
    </location>
</feature>
<proteinExistence type="predicted"/>
<evidence type="ECO:0000256" key="1">
    <source>
        <dbReference type="SAM" id="Phobius"/>
    </source>
</evidence>
<reference evidence="2" key="1">
    <citation type="journal article" date="2015" name="Nature">
        <title>Complex archaea that bridge the gap between prokaryotes and eukaryotes.</title>
        <authorList>
            <person name="Spang A."/>
            <person name="Saw J.H."/>
            <person name="Jorgensen S.L."/>
            <person name="Zaremba-Niedzwiedzka K."/>
            <person name="Martijn J."/>
            <person name="Lind A.E."/>
            <person name="van Eijk R."/>
            <person name="Schleper C."/>
            <person name="Guy L."/>
            <person name="Ettema T.J."/>
        </authorList>
    </citation>
    <scope>NUCLEOTIDE SEQUENCE</scope>
</reference>
<dbReference type="AlphaFoldDB" id="A0A0F9AH42"/>
<organism evidence="2">
    <name type="scientific">marine sediment metagenome</name>
    <dbReference type="NCBI Taxonomy" id="412755"/>
    <lineage>
        <taxon>unclassified sequences</taxon>
        <taxon>metagenomes</taxon>
        <taxon>ecological metagenomes</taxon>
    </lineage>
</organism>
<evidence type="ECO:0008006" key="3">
    <source>
        <dbReference type="Google" id="ProtNLM"/>
    </source>
</evidence>
<protein>
    <recommendedName>
        <fullName evidence="3">DUF2335 domain-containing protein</fullName>
    </recommendedName>
</protein>
<accession>A0A0F9AH42</accession>